<dbReference type="PHI-base" id="PHI:25"/>
<proteinExistence type="predicted"/>
<name>Q258K5_LEPMC</name>
<sequence length="205" mass="23107">MVQFKTIFLSTALAALFSTGSSSPATKNNVNQPLDNISRRSEWKSVQISPVKEHSAKTADNTENNHNLEKRVFTSPHMKRTFTLALENTFYAMAWLIDFSFSDDGEPHFSYKLQSFNHEDNPPKILADVVVPLITTSYNSANQYRGKANVELLCHLAKEYVHVYFSVEVFASGASFVIGKIIDYPTVYVNNQFRKVVKFDIAGAI</sequence>
<evidence type="ECO:0000256" key="1">
    <source>
        <dbReference type="SAM" id="MobiDB-lite"/>
    </source>
</evidence>
<feature type="chain" id="PRO_5004202671" evidence="2">
    <location>
        <begin position="23"/>
        <end position="205"/>
    </location>
</feature>
<accession>Q258K5</accession>
<keyword evidence="2" id="KW-0732">Signal</keyword>
<evidence type="ECO:0000256" key="2">
    <source>
        <dbReference type="SAM" id="SignalP"/>
    </source>
</evidence>
<dbReference type="EMBL" id="AM084345">
    <property type="protein sequence ID" value="CAJ29326.1"/>
    <property type="molecule type" value="Genomic_DNA"/>
</dbReference>
<dbReference type="AlphaFoldDB" id="Q258K5"/>
<reference evidence="3" key="1">
    <citation type="journal article" date="2006" name="Mol. Microbiol.">
        <title>Lost in the middle of nowhere: the AvrLm1 avirulence gene of the Dothideomycete Leptosphaeria maculans.</title>
        <authorList>
            <person name="Gout L."/>
            <person name="Fudal I."/>
            <person name="Kuhn M.L."/>
            <person name="Blaise F."/>
            <person name="Cattolico L."/>
            <person name="Balesdent M.H."/>
            <person name="Rouxel T."/>
        </authorList>
    </citation>
    <scope>NUCLEOTIDE SEQUENCE</scope>
    <source>
        <strain evidence="3">V23.1.3</strain>
    </source>
</reference>
<evidence type="ECO:0000313" key="3">
    <source>
        <dbReference type="EMBL" id="CAJ29326.1"/>
    </source>
</evidence>
<organism evidence="3">
    <name type="scientific">Plenodomus lingam/Leptosphaeria maculans 'brassicae' group</name>
    <dbReference type="NCBI Taxonomy" id="225342"/>
    <lineage>
        <taxon>Eukaryota</taxon>
        <taxon>Fungi</taxon>
        <taxon>Dikarya</taxon>
        <taxon>Ascomycota</taxon>
        <taxon>Pezizomycotina</taxon>
        <taxon>Dothideomycetes</taxon>
        <taxon>Pleosporomycetidae</taxon>
        <taxon>Pleosporales</taxon>
        <taxon>Pleosporineae</taxon>
        <taxon>Leptosphaeriaceae</taxon>
        <taxon>Plenodomus</taxon>
        <taxon>Plenodomus lingam/Leptosphaeria maculans species complex</taxon>
    </lineage>
</organism>
<dbReference type="PHI-base" id="PHI:2281"/>
<gene>
    <name evidence="3" type="primary">avrLm1</name>
</gene>
<feature type="signal peptide" evidence="2">
    <location>
        <begin position="1"/>
        <end position="22"/>
    </location>
</feature>
<protein>
    <submittedName>
        <fullName evidence="3">AvrLm1 protein</fullName>
    </submittedName>
</protein>
<feature type="region of interest" description="Disordered" evidence="1">
    <location>
        <begin position="43"/>
        <end position="68"/>
    </location>
</feature>